<proteinExistence type="predicted"/>
<feature type="region of interest" description="Disordered" evidence="1">
    <location>
        <begin position="1"/>
        <end position="22"/>
    </location>
</feature>
<feature type="non-terminal residue" evidence="2">
    <location>
        <position position="1"/>
    </location>
</feature>
<keyword evidence="3" id="KW-1185">Reference proteome</keyword>
<sequence>SAGVRWRGDDSGQAHRQDGAAAGSDKLPFARIISLSTDLSTASQCEAMARPYSQRGRVQAMMRKRFLEIGRPGHRKPPSWSNLMSAASALLRPEITLGGAAAIPQFLRRPEGFTDTGIVEFLEMALERDIPRQSAGFDGSPPFLGSENSCTFVEKSLADV</sequence>
<dbReference type="Gramene" id="KMS94216">
    <property type="protein sequence ID" value="KMS94216"/>
    <property type="gene ID" value="BVRB_023640"/>
</dbReference>
<dbReference type="EMBL" id="KQ095250">
    <property type="protein sequence ID" value="KMS94216.1"/>
    <property type="molecule type" value="Genomic_DNA"/>
</dbReference>
<dbReference type="Proteomes" id="UP000035740">
    <property type="component" value="Unassembled WGS sequence"/>
</dbReference>
<accession>A0A0J8AZS4</accession>
<evidence type="ECO:0000256" key="1">
    <source>
        <dbReference type="SAM" id="MobiDB-lite"/>
    </source>
</evidence>
<dbReference type="AlphaFoldDB" id="A0A0J8AZS4"/>
<evidence type="ECO:0000313" key="3">
    <source>
        <dbReference type="Proteomes" id="UP000035740"/>
    </source>
</evidence>
<feature type="compositionally biased region" description="Basic and acidic residues" evidence="1">
    <location>
        <begin position="1"/>
        <end position="18"/>
    </location>
</feature>
<reference evidence="2 3" key="1">
    <citation type="journal article" date="2014" name="Nature">
        <title>The genome of the recently domesticated crop plant sugar beet (Beta vulgaris).</title>
        <authorList>
            <person name="Dohm J.C."/>
            <person name="Minoche A.E."/>
            <person name="Holtgrawe D."/>
            <person name="Capella-Gutierrez S."/>
            <person name="Zakrzewski F."/>
            <person name="Tafer H."/>
            <person name="Rupp O."/>
            <person name="Sorensen T.R."/>
            <person name="Stracke R."/>
            <person name="Reinhardt R."/>
            <person name="Goesmann A."/>
            <person name="Kraft T."/>
            <person name="Schulz B."/>
            <person name="Stadler P.F."/>
            <person name="Schmidt T."/>
            <person name="Gabaldon T."/>
            <person name="Lehrach H."/>
            <person name="Weisshaar B."/>
            <person name="Himmelbauer H."/>
        </authorList>
    </citation>
    <scope>NUCLEOTIDE SEQUENCE [LARGE SCALE GENOMIC DNA]</scope>
    <source>
        <tissue evidence="2">Taproot</tissue>
    </source>
</reference>
<evidence type="ECO:0000313" key="2">
    <source>
        <dbReference type="EMBL" id="KMS94216.1"/>
    </source>
</evidence>
<name>A0A0J8AZS4_BETVV</name>
<gene>
    <name evidence="2" type="ORF">BVRB_023640</name>
</gene>
<protein>
    <submittedName>
        <fullName evidence="2">Uncharacterized protein</fullName>
    </submittedName>
</protein>
<organism evidence="2 3">
    <name type="scientific">Beta vulgaris subsp. vulgaris</name>
    <name type="common">Beet</name>
    <dbReference type="NCBI Taxonomy" id="3555"/>
    <lineage>
        <taxon>Eukaryota</taxon>
        <taxon>Viridiplantae</taxon>
        <taxon>Streptophyta</taxon>
        <taxon>Embryophyta</taxon>
        <taxon>Tracheophyta</taxon>
        <taxon>Spermatophyta</taxon>
        <taxon>Magnoliopsida</taxon>
        <taxon>eudicotyledons</taxon>
        <taxon>Gunneridae</taxon>
        <taxon>Pentapetalae</taxon>
        <taxon>Caryophyllales</taxon>
        <taxon>Chenopodiaceae</taxon>
        <taxon>Betoideae</taxon>
        <taxon>Beta</taxon>
    </lineage>
</organism>